<dbReference type="RefSeq" id="WP_157429193.1">
    <property type="nucleotide sequence ID" value="NZ_BAAANK010000003.1"/>
</dbReference>
<evidence type="ECO:0000256" key="1">
    <source>
        <dbReference type="SAM" id="Phobius"/>
    </source>
</evidence>
<proteinExistence type="predicted"/>
<gene>
    <name evidence="2" type="ORF">GCM10009750_12350</name>
</gene>
<name>A0ABP4YT55_9MICO</name>
<accession>A0ABP4YT55</accession>
<protein>
    <submittedName>
        <fullName evidence="2">Uncharacterized protein</fullName>
    </submittedName>
</protein>
<keyword evidence="3" id="KW-1185">Reference proteome</keyword>
<evidence type="ECO:0000313" key="2">
    <source>
        <dbReference type="EMBL" id="GAA1830102.1"/>
    </source>
</evidence>
<feature type="transmembrane region" description="Helical" evidence="1">
    <location>
        <begin position="12"/>
        <end position="32"/>
    </location>
</feature>
<reference evidence="3" key="1">
    <citation type="journal article" date="2019" name="Int. J. Syst. Evol. Microbiol.">
        <title>The Global Catalogue of Microorganisms (GCM) 10K type strain sequencing project: providing services to taxonomists for standard genome sequencing and annotation.</title>
        <authorList>
            <consortium name="The Broad Institute Genomics Platform"/>
            <consortium name="The Broad Institute Genome Sequencing Center for Infectious Disease"/>
            <person name="Wu L."/>
            <person name="Ma J."/>
        </authorList>
    </citation>
    <scope>NUCLEOTIDE SEQUENCE [LARGE SCALE GENOMIC DNA]</scope>
    <source>
        <strain evidence="3">JCM 14323</strain>
    </source>
</reference>
<dbReference type="EMBL" id="BAAANK010000003">
    <property type="protein sequence ID" value="GAA1830102.1"/>
    <property type="molecule type" value="Genomic_DNA"/>
</dbReference>
<comment type="caution">
    <text evidence="2">The sequence shown here is derived from an EMBL/GenBank/DDBJ whole genome shotgun (WGS) entry which is preliminary data.</text>
</comment>
<dbReference type="Proteomes" id="UP001501746">
    <property type="component" value="Unassembled WGS sequence"/>
</dbReference>
<keyword evidence="1" id="KW-1133">Transmembrane helix</keyword>
<organism evidence="2 3">
    <name type="scientific">Agromyces salentinus</name>
    <dbReference type="NCBI Taxonomy" id="269421"/>
    <lineage>
        <taxon>Bacteria</taxon>
        <taxon>Bacillati</taxon>
        <taxon>Actinomycetota</taxon>
        <taxon>Actinomycetes</taxon>
        <taxon>Micrococcales</taxon>
        <taxon>Microbacteriaceae</taxon>
        <taxon>Agromyces</taxon>
    </lineage>
</organism>
<feature type="transmembrane region" description="Helical" evidence="1">
    <location>
        <begin position="38"/>
        <end position="65"/>
    </location>
</feature>
<keyword evidence="1" id="KW-0472">Membrane</keyword>
<sequence length="84" mass="8580">MTDRTKSRSRATRWSAGYGLVAVGIILMLVGIGPVEGFVGGMLAGAGFALTLLGAVGLAATAGWLGSRTASGEGWWLPSRDGDR</sequence>
<keyword evidence="1" id="KW-0812">Transmembrane</keyword>
<evidence type="ECO:0000313" key="3">
    <source>
        <dbReference type="Proteomes" id="UP001501746"/>
    </source>
</evidence>